<feature type="transmembrane region" description="Helical" evidence="12">
    <location>
        <begin position="93"/>
        <end position="112"/>
    </location>
</feature>
<comment type="subcellular location">
    <subcellularLocation>
        <location evidence="1">Cell membrane</location>
        <topology evidence="1">Multi-pass membrane protein</topology>
    </subcellularLocation>
</comment>
<evidence type="ECO:0000256" key="3">
    <source>
        <dbReference type="ARBA" id="ARBA00011233"/>
    </source>
</evidence>
<dbReference type="PRINTS" id="PR00342">
    <property type="entry name" value="RHESUSRHD"/>
</dbReference>
<dbReference type="PANTHER" id="PTHR11730">
    <property type="entry name" value="AMMONIUM TRANSPORTER"/>
    <property type="match status" value="1"/>
</dbReference>
<dbReference type="InterPro" id="IPR002229">
    <property type="entry name" value="RhesusRHD"/>
</dbReference>
<feature type="transmembrane region" description="Helical" evidence="12">
    <location>
        <begin position="345"/>
        <end position="366"/>
    </location>
</feature>
<protein>
    <submittedName>
        <fullName evidence="14">Rh family, C glycoprotein, like 1</fullName>
    </submittedName>
</protein>
<evidence type="ECO:0000256" key="9">
    <source>
        <dbReference type="ARBA" id="ARBA00023177"/>
    </source>
</evidence>
<dbReference type="Gene3D" id="1.10.3430.10">
    <property type="entry name" value="Ammonium transporter AmtB like domains"/>
    <property type="match status" value="1"/>
</dbReference>
<reference evidence="14" key="1">
    <citation type="submission" date="2014-08" db="EMBL/GenBank/DDBJ databases">
        <authorList>
            <person name="Senf B."/>
            <person name="Petzold A."/>
            <person name="Downie B.R."/>
            <person name="Koch P."/>
            <person name="Platzer M."/>
        </authorList>
    </citation>
    <scope>NUCLEOTIDE SEQUENCE [LARGE SCALE GENOMIC DNA]</scope>
    <source>
        <strain evidence="14">GRZ</strain>
    </source>
</reference>
<dbReference type="AlphaFoldDB" id="A0A8C6KDF3"/>
<evidence type="ECO:0000256" key="12">
    <source>
        <dbReference type="SAM" id="Phobius"/>
    </source>
</evidence>
<gene>
    <name evidence="14" type="primary">RHCG</name>
    <name evidence="14" type="synonym">rhcga</name>
</gene>
<dbReference type="FunFam" id="1.10.3430.10:FF:000001">
    <property type="entry name" value="Ammonium transporter Rh type C"/>
    <property type="match status" value="1"/>
</dbReference>
<keyword evidence="6 12" id="KW-0812">Transmembrane</keyword>
<comment type="subunit">
    <text evidence="3">Homotrimer.</text>
</comment>
<feature type="transmembrane region" description="Helical" evidence="12">
    <location>
        <begin position="216"/>
        <end position="235"/>
    </location>
</feature>
<keyword evidence="7 12" id="KW-1133">Transmembrane helix</keyword>
<dbReference type="Proteomes" id="UP000694548">
    <property type="component" value="Chromosome sgr07"/>
</dbReference>
<dbReference type="Pfam" id="PF00909">
    <property type="entry name" value="Ammonium_transp"/>
    <property type="match status" value="1"/>
</dbReference>
<dbReference type="PANTHER" id="PTHR11730:SF30">
    <property type="entry name" value="AMMONIUM TRANSPORTER RH TYPE C"/>
    <property type="match status" value="1"/>
</dbReference>
<sequence>MGPQKNTYIRISLPAVCFVWQIAMVLLFGIFIRYNEEADAHWVEHKQQHNLTDIDNDFYFRYPSFQDVHVMIFVGFGFLMTFLKRYSFGGVGFNFLIAAFGLQWALLMQGWFHSLDQDTGKIYIGIENLINADFCVAGCLIAYGALLGKVSPVQLMVVTLFGITLYAVEEYIILNLLHCRDAGGSMVIHCFGGYYGLAISWVLYRPNLHQSKHNEGSVYHSDVFAMIGTLFLWMFWPSFNSAITNHGDGQHRAVINTYIALAASVVTAVAISSMFHSKGKLDMVHIQNATLAGGVAMGTSAEFMISPYGALIVGFFMGIISTFGYVIVTPFLAKSLKLQDTCGVHNLHAVPGMLGGFIAAIVAAFASDSVYSHQGLINDLLFPFRLINTFDLTGEYASRTMSTQGGYQAAGTCVAMAFGLIGGAIVGLILKLPIWGDPADDNCFDDEAYWEVRACFRPLDVALAL</sequence>
<evidence type="ECO:0000256" key="2">
    <source>
        <dbReference type="ARBA" id="ARBA00011036"/>
    </source>
</evidence>
<feature type="transmembrane region" description="Helical" evidence="12">
    <location>
        <begin position="311"/>
        <end position="333"/>
    </location>
</feature>
<accession>A0A8C6KDF3</accession>
<keyword evidence="9" id="KW-0924">Ammonia transport</keyword>
<evidence type="ECO:0000256" key="4">
    <source>
        <dbReference type="ARBA" id="ARBA00022448"/>
    </source>
</evidence>
<evidence type="ECO:0000256" key="6">
    <source>
        <dbReference type="ARBA" id="ARBA00022692"/>
    </source>
</evidence>
<organism evidence="14 15">
    <name type="scientific">Nothobranchius furzeri</name>
    <name type="common">Turquoise killifish</name>
    <dbReference type="NCBI Taxonomy" id="105023"/>
    <lineage>
        <taxon>Eukaryota</taxon>
        <taxon>Metazoa</taxon>
        <taxon>Chordata</taxon>
        <taxon>Craniata</taxon>
        <taxon>Vertebrata</taxon>
        <taxon>Euteleostomi</taxon>
        <taxon>Actinopterygii</taxon>
        <taxon>Neopterygii</taxon>
        <taxon>Teleostei</taxon>
        <taxon>Neoteleostei</taxon>
        <taxon>Acanthomorphata</taxon>
        <taxon>Ovalentaria</taxon>
        <taxon>Atherinomorphae</taxon>
        <taxon>Cyprinodontiformes</taxon>
        <taxon>Nothobranchiidae</taxon>
        <taxon>Nothobranchius</taxon>
    </lineage>
</organism>
<keyword evidence="15" id="KW-1185">Reference proteome</keyword>
<evidence type="ECO:0000256" key="1">
    <source>
        <dbReference type="ARBA" id="ARBA00004651"/>
    </source>
</evidence>
<name>A0A8C6KDF3_NOTFU</name>
<comment type="function">
    <text evidence="11">Functions as an ammonia transporter. May play a role in the elimination of ammonia in the gill.</text>
</comment>
<keyword evidence="10" id="KW-0325">Glycoprotein</keyword>
<feature type="transmembrane region" description="Helical" evidence="12">
    <location>
        <begin position="68"/>
        <end position="86"/>
    </location>
</feature>
<evidence type="ECO:0000256" key="11">
    <source>
        <dbReference type="ARBA" id="ARBA00025220"/>
    </source>
</evidence>
<comment type="similarity">
    <text evidence="2">Belongs to the ammonium transporter (TC 2.A.49) family. Rh subfamily.</text>
</comment>
<dbReference type="SUPFAM" id="SSF111352">
    <property type="entry name" value="Ammonium transporter"/>
    <property type="match status" value="1"/>
</dbReference>
<dbReference type="InterPro" id="IPR029020">
    <property type="entry name" value="Ammonium/urea_transptr"/>
</dbReference>
<feature type="transmembrane region" description="Helical" evidence="12">
    <location>
        <begin position="153"/>
        <end position="174"/>
    </location>
</feature>
<dbReference type="InterPro" id="IPR024041">
    <property type="entry name" value="NH4_transpt_AmtB-like_dom"/>
</dbReference>
<evidence type="ECO:0000256" key="8">
    <source>
        <dbReference type="ARBA" id="ARBA00023136"/>
    </source>
</evidence>
<evidence type="ECO:0000256" key="7">
    <source>
        <dbReference type="ARBA" id="ARBA00022989"/>
    </source>
</evidence>
<feature type="transmembrane region" description="Helical" evidence="12">
    <location>
        <begin position="186"/>
        <end position="204"/>
    </location>
</feature>
<keyword evidence="8 12" id="KW-0472">Membrane</keyword>
<feature type="transmembrane region" description="Helical" evidence="12">
    <location>
        <begin position="409"/>
        <end position="430"/>
    </location>
</feature>
<evidence type="ECO:0000259" key="13">
    <source>
        <dbReference type="Pfam" id="PF00909"/>
    </source>
</evidence>
<evidence type="ECO:0000256" key="10">
    <source>
        <dbReference type="ARBA" id="ARBA00023180"/>
    </source>
</evidence>
<evidence type="ECO:0000313" key="14">
    <source>
        <dbReference type="Ensembl" id="ENSNFUP00015002157.1"/>
    </source>
</evidence>
<dbReference type="GeneTree" id="ENSGT00950000182844"/>
<keyword evidence="5" id="KW-1003">Cell membrane</keyword>
<reference evidence="14" key="3">
    <citation type="submission" date="2025-09" db="UniProtKB">
        <authorList>
            <consortium name="Ensembl"/>
        </authorList>
    </citation>
    <scope>IDENTIFICATION</scope>
</reference>
<dbReference type="GO" id="GO:0008519">
    <property type="term" value="F:ammonium channel activity"/>
    <property type="evidence" value="ECO:0007669"/>
    <property type="project" value="InterPro"/>
</dbReference>
<dbReference type="GO" id="GO:0005886">
    <property type="term" value="C:plasma membrane"/>
    <property type="evidence" value="ECO:0007669"/>
    <property type="project" value="UniProtKB-SubCell"/>
</dbReference>
<dbReference type="Ensembl" id="ENSNFUT00015002309.1">
    <property type="protein sequence ID" value="ENSNFUP00015002157.1"/>
    <property type="gene ID" value="ENSNFUG00015001042.1"/>
</dbReference>
<feature type="transmembrane region" description="Helical" evidence="12">
    <location>
        <begin position="12"/>
        <end position="32"/>
    </location>
</feature>
<dbReference type="GO" id="GO:0097272">
    <property type="term" value="P:ammonium homeostasis"/>
    <property type="evidence" value="ECO:0007669"/>
    <property type="project" value="TreeGrafter"/>
</dbReference>
<feature type="transmembrane region" description="Helical" evidence="12">
    <location>
        <begin position="255"/>
        <end position="276"/>
    </location>
</feature>
<reference evidence="14" key="2">
    <citation type="submission" date="2025-08" db="UniProtKB">
        <authorList>
            <consortium name="Ensembl"/>
        </authorList>
    </citation>
    <scope>IDENTIFICATION</scope>
</reference>
<feature type="domain" description="Ammonium transporter AmtB-like" evidence="13">
    <location>
        <begin position="51"/>
        <end position="449"/>
    </location>
</feature>
<evidence type="ECO:0000313" key="15">
    <source>
        <dbReference type="Proteomes" id="UP000694548"/>
    </source>
</evidence>
<keyword evidence="4" id="KW-0813">Transport</keyword>
<proteinExistence type="inferred from homology"/>
<evidence type="ECO:0000256" key="5">
    <source>
        <dbReference type="ARBA" id="ARBA00022475"/>
    </source>
</evidence>